<dbReference type="KEGG" id="tmn:UCRPA7_4006"/>
<dbReference type="SUPFAM" id="SSF53474">
    <property type="entry name" value="alpha/beta-Hydrolases"/>
    <property type="match status" value="1"/>
</dbReference>
<dbReference type="InterPro" id="IPR002018">
    <property type="entry name" value="CarbesteraseB"/>
</dbReference>
<dbReference type="GeneID" id="19324413"/>
<evidence type="ECO:0000313" key="2">
    <source>
        <dbReference type="EMBL" id="EOO00499.1"/>
    </source>
</evidence>
<dbReference type="AlphaFoldDB" id="R8BMA8"/>
<dbReference type="EMBL" id="KB933081">
    <property type="protein sequence ID" value="EOO00499.1"/>
    <property type="molecule type" value="Genomic_DNA"/>
</dbReference>
<proteinExistence type="predicted"/>
<dbReference type="eggNOG" id="KOG1516">
    <property type="taxonomic scope" value="Eukaryota"/>
</dbReference>
<feature type="domain" description="Carboxylesterase type B" evidence="1">
    <location>
        <begin position="54"/>
        <end position="177"/>
    </location>
</feature>
<evidence type="ECO:0000259" key="1">
    <source>
        <dbReference type="Pfam" id="PF00135"/>
    </source>
</evidence>
<gene>
    <name evidence="2" type="ORF">UCRPA7_4006</name>
</gene>
<organism evidence="2 3">
    <name type="scientific">Phaeoacremonium minimum (strain UCR-PA7)</name>
    <name type="common">Esca disease fungus</name>
    <name type="synonym">Togninia minima</name>
    <dbReference type="NCBI Taxonomy" id="1286976"/>
    <lineage>
        <taxon>Eukaryota</taxon>
        <taxon>Fungi</taxon>
        <taxon>Dikarya</taxon>
        <taxon>Ascomycota</taxon>
        <taxon>Pezizomycotina</taxon>
        <taxon>Sordariomycetes</taxon>
        <taxon>Sordariomycetidae</taxon>
        <taxon>Togniniales</taxon>
        <taxon>Togniniaceae</taxon>
        <taxon>Phaeoacremonium</taxon>
    </lineage>
</organism>
<keyword evidence="3" id="KW-1185">Reference proteome</keyword>
<dbReference type="PANTHER" id="PTHR43142:SF8">
    <property type="entry name" value="CARBOXYLIC ESTER HYDROLASE"/>
    <property type="match status" value="1"/>
</dbReference>
<dbReference type="RefSeq" id="XP_007914768.1">
    <property type="nucleotide sequence ID" value="XM_007916577.1"/>
</dbReference>
<evidence type="ECO:0000313" key="3">
    <source>
        <dbReference type="Proteomes" id="UP000014074"/>
    </source>
</evidence>
<sequence length="218" mass="24740">MMEYQRSQEFANEFRQRDLRLLIGEVLNEETLYATYNAPDGGLESLKIEVANYYGDSTADRILKNYSLPGPDAVDQAWKDLFGRIISDGQVRAPSRALVKTLIDHGTPLDKIWRYQIAYRLSFITEKIAPKSFGVAHAMDKPFWNFSILHGPTPKERTLMDEWIEILVAFVKDDKNYVFGTKSAAEMKVATSDAAIEIEFDEKFEKLATLGDVFAGKA</sequence>
<protein>
    <submittedName>
        <fullName evidence="2">Putative carboxylesterase-lipase family protein</fullName>
    </submittedName>
</protein>
<accession>R8BMA8</accession>
<reference evidence="3" key="1">
    <citation type="journal article" date="2013" name="Genome Announc.">
        <title>Draft genome sequence of the ascomycete Phaeoacremonium aleophilum strain UCR-PA7, a causal agent of the esca disease complex in grapevines.</title>
        <authorList>
            <person name="Blanco-Ulate B."/>
            <person name="Rolshausen P."/>
            <person name="Cantu D."/>
        </authorList>
    </citation>
    <scope>NUCLEOTIDE SEQUENCE [LARGE SCALE GENOMIC DNA]</scope>
    <source>
        <strain evidence="3">UCR-PA7</strain>
    </source>
</reference>
<dbReference type="InterPro" id="IPR029058">
    <property type="entry name" value="AB_hydrolase_fold"/>
</dbReference>
<dbReference type="OrthoDB" id="6846267at2759"/>
<dbReference type="Gene3D" id="3.40.50.1820">
    <property type="entry name" value="alpha/beta hydrolase"/>
    <property type="match status" value="1"/>
</dbReference>
<dbReference type="Pfam" id="PF00135">
    <property type="entry name" value="COesterase"/>
    <property type="match status" value="1"/>
</dbReference>
<dbReference type="HOGENOM" id="CLU_1235053_0_0_1"/>
<dbReference type="PANTHER" id="PTHR43142">
    <property type="entry name" value="CARBOXYLIC ESTER HYDROLASE"/>
    <property type="match status" value="1"/>
</dbReference>
<name>R8BMA8_PHAM7</name>
<dbReference type="Proteomes" id="UP000014074">
    <property type="component" value="Unassembled WGS sequence"/>
</dbReference>